<evidence type="ECO:0000256" key="2">
    <source>
        <dbReference type="SAM" id="Phobius"/>
    </source>
</evidence>
<evidence type="ECO:0000259" key="3">
    <source>
        <dbReference type="SMART" id="SM00858"/>
    </source>
</evidence>
<reference evidence="4 5" key="1">
    <citation type="submission" date="2020-08" db="EMBL/GenBank/DDBJ databases">
        <title>Sequencing the genomes of 1000 actinobacteria strains.</title>
        <authorList>
            <person name="Klenk H.-P."/>
        </authorList>
    </citation>
    <scope>NUCLEOTIDE SEQUENCE [LARGE SCALE GENOMIC DNA]</scope>
    <source>
        <strain evidence="4 5">DSM 44593</strain>
    </source>
</reference>
<evidence type="ECO:0000256" key="1">
    <source>
        <dbReference type="SAM" id="MobiDB-lite"/>
    </source>
</evidence>
<dbReference type="RefSeq" id="WP_184634224.1">
    <property type="nucleotide sequence ID" value="NZ_BAABKT010000008.1"/>
</dbReference>
<evidence type="ECO:0000313" key="5">
    <source>
        <dbReference type="Proteomes" id="UP000578077"/>
    </source>
</evidence>
<dbReference type="Proteomes" id="UP000578077">
    <property type="component" value="Unassembled WGS sequence"/>
</dbReference>
<dbReference type="InterPro" id="IPR013974">
    <property type="entry name" value="SAF"/>
</dbReference>
<protein>
    <recommendedName>
        <fullName evidence="3">SAF domain-containing protein</fullName>
    </recommendedName>
</protein>
<dbReference type="CDD" id="cd11614">
    <property type="entry name" value="SAF_CpaB_FlgA_like"/>
    <property type="match status" value="1"/>
</dbReference>
<gene>
    <name evidence="4" type="ORF">HNR25_001830</name>
</gene>
<feature type="domain" description="SAF" evidence="3">
    <location>
        <begin position="57"/>
        <end position="120"/>
    </location>
</feature>
<accession>A0A841E9U5</accession>
<feature type="transmembrane region" description="Helical" evidence="2">
    <location>
        <begin position="29"/>
        <end position="50"/>
    </location>
</feature>
<comment type="caution">
    <text evidence="4">The sequence shown here is derived from an EMBL/GenBank/DDBJ whole genome shotgun (WGS) entry which is preliminary data.</text>
</comment>
<dbReference type="Pfam" id="PF08666">
    <property type="entry name" value="SAF"/>
    <property type="match status" value="1"/>
</dbReference>
<evidence type="ECO:0000313" key="4">
    <source>
        <dbReference type="EMBL" id="MBB5998079.1"/>
    </source>
</evidence>
<keyword evidence="2" id="KW-0812">Transmembrane</keyword>
<keyword evidence="2" id="KW-0472">Membrane</keyword>
<dbReference type="SMART" id="SM00858">
    <property type="entry name" value="SAF"/>
    <property type="match status" value="1"/>
</dbReference>
<keyword evidence="2" id="KW-1133">Transmembrane helix</keyword>
<name>A0A841E9U5_9ACTN</name>
<feature type="compositionally biased region" description="Basic and acidic residues" evidence="1">
    <location>
        <begin position="1"/>
        <end position="14"/>
    </location>
</feature>
<feature type="region of interest" description="Disordered" evidence="1">
    <location>
        <begin position="159"/>
        <end position="205"/>
    </location>
</feature>
<dbReference type="AlphaFoldDB" id="A0A841E9U5"/>
<proteinExistence type="predicted"/>
<dbReference type="EMBL" id="JACHLY010000001">
    <property type="protein sequence ID" value="MBB5998079.1"/>
    <property type="molecule type" value="Genomic_DNA"/>
</dbReference>
<dbReference type="Gene3D" id="3.90.1210.10">
    <property type="entry name" value="Antifreeze-like/N-acetylneuraminic acid synthase C-terminal domain"/>
    <property type="match status" value="1"/>
</dbReference>
<sequence>MAAVAERNEHKSDEGAAPQRLLGSGPRRWRWLAAGAALMAVGAAAVATALGQVDDRSGVVAAARDLPAGHVVVEGDLQVVEIAGGEQLAAVPAARIDGLVGKTVLAPINQNTLIAPEALGSGDAHPAEGEAVIGASLAPNQMPSSVRAGARVAVVITSAPGEDGSPASGGEQTQGSPPPSPAASAQEAISGRVQSVTTPEDAAGGQATRVELVVDAADAEAVARAAAADALSVVEVSGGES</sequence>
<feature type="region of interest" description="Disordered" evidence="1">
    <location>
        <begin position="1"/>
        <end position="21"/>
    </location>
</feature>
<keyword evidence="5" id="KW-1185">Reference proteome</keyword>
<organism evidence="4 5">
    <name type="scientific">Streptomonospora salina</name>
    <dbReference type="NCBI Taxonomy" id="104205"/>
    <lineage>
        <taxon>Bacteria</taxon>
        <taxon>Bacillati</taxon>
        <taxon>Actinomycetota</taxon>
        <taxon>Actinomycetes</taxon>
        <taxon>Streptosporangiales</taxon>
        <taxon>Nocardiopsidaceae</taxon>
        <taxon>Streptomonospora</taxon>
    </lineage>
</organism>